<feature type="compositionally biased region" description="Low complexity" evidence="6">
    <location>
        <begin position="1193"/>
        <end position="1204"/>
    </location>
</feature>
<feature type="domain" description="TOG" evidence="7">
    <location>
        <begin position="329"/>
        <end position="565"/>
    </location>
</feature>
<evidence type="ECO:0000313" key="8">
    <source>
        <dbReference type="Proteomes" id="UP000694941"/>
    </source>
</evidence>
<feature type="region of interest" description="Disordered" evidence="6">
    <location>
        <begin position="638"/>
        <end position="765"/>
    </location>
</feature>
<feature type="compositionally biased region" description="Basic and acidic residues" evidence="6">
    <location>
        <begin position="1179"/>
        <end position="1192"/>
    </location>
</feature>
<accession>A0ABM1S9W1</accession>
<dbReference type="RefSeq" id="XP_022240416.1">
    <property type="nucleotide sequence ID" value="XM_022384708.1"/>
</dbReference>
<dbReference type="PANTHER" id="PTHR21567">
    <property type="entry name" value="CLASP"/>
    <property type="match status" value="1"/>
</dbReference>
<dbReference type="InterPro" id="IPR034085">
    <property type="entry name" value="TOG"/>
</dbReference>
<keyword evidence="4" id="KW-0206">Cytoskeleton</keyword>
<gene>
    <name evidence="9" type="primary">LOC106458405</name>
</gene>
<dbReference type="InterPro" id="IPR021133">
    <property type="entry name" value="HEAT_type_2"/>
</dbReference>
<feature type="compositionally biased region" description="Low complexity" evidence="6">
    <location>
        <begin position="686"/>
        <end position="702"/>
    </location>
</feature>
<protein>
    <submittedName>
        <fullName evidence="9">CLIP-associating protein 1-B-like isoform X1</fullName>
    </submittedName>
</protein>
<dbReference type="InterPro" id="IPR011989">
    <property type="entry name" value="ARM-like"/>
</dbReference>
<feature type="region of interest" description="Disordered" evidence="6">
    <location>
        <begin position="796"/>
        <end position="824"/>
    </location>
</feature>
<dbReference type="SUPFAM" id="SSF48371">
    <property type="entry name" value="ARM repeat"/>
    <property type="match status" value="2"/>
</dbReference>
<evidence type="ECO:0000256" key="6">
    <source>
        <dbReference type="SAM" id="MobiDB-lite"/>
    </source>
</evidence>
<feature type="compositionally biased region" description="Low complexity" evidence="6">
    <location>
        <begin position="724"/>
        <end position="737"/>
    </location>
</feature>
<feature type="domain" description="TOG" evidence="7">
    <location>
        <begin position="833"/>
        <end position="1071"/>
    </location>
</feature>
<feature type="compositionally biased region" description="Basic and acidic residues" evidence="6">
    <location>
        <begin position="1146"/>
        <end position="1160"/>
    </location>
</feature>
<dbReference type="PANTHER" id="PTHR21567:SF9">
    <property type="entry name" value="CLIP-ASSOCIATING PROTEIN"/>
    <property type="match status" value="1"/>
</dbReference>
<evidence type="ECO:0000256" key="1">
    <source>
        <dbReference type="ARBA" id="ARBA00004245"/>
    </source>
</evidence>
<feature type="compositionally biased region" description="Basic and acidic residues" evidence="6">
    <location>
        <begin position="237"/>
        <end position="251"/>
    </location>
</feature>
<reference evidence="9" key="1">
    <citation type="submission" date="2025-08" db="UniProtKB">
        <authorList>
            <consortium name="RefSeq"/>
        </authorList>
    </citation>
    <scope>IDENTIFICATION</scope>
    <source>
        <tissue evidence="9">Muscle</tissue>
    </source>
</reference>
<dbReference type="InterPro" id="IPR016024">
    <property type="entry name" value="ARM-type_fold"/>
</dbReference>
<proteinExistence type="predicted"/>
<keyword evidence="3" id="KW-0677">Repeat</keyword>
<evidence type="ECO:0000256" key="2">
    <source>
        <dbReference type="ARBA" id="ARBA00022490"/>
    </source>
</evidence>
<name>A0ABM1S9W1_LIMPO</name>
<feature type="repeat" description="HEAT" evidence="5">
    <location>
        <begin position="163"/>
        <end position="201"/>
    </location>
</feature>
<evidence type="ECO:0000256" key="5">
    <source>
        <dbReference type="PROSITE-ProRule" id="PRU00103"/>
    </source>
</evidence>
<comment type="subcellular location">
    <subcellularLocation>
        <location evidence="1">Cytoplasm</location>
        <location evidence="1">Cytoskeleton</location>
    </subcellularLocation>
</comment>
<feature type="compositionally biased region" description="Low complexity" evidence="6">
    <location>
        <begin position="254"/>
        <end position="274"/>
    </location>
</feature>
<organism evidence="8 9">
    <name type="scientific">Limulus polyphemus</name>
    <name type="common">Atlantic horseshoe crab</name>
    <dbReference type="NCBI Taxonomy" id="6850"/>
    <lineage>
        <taxon>Eukaryota</taxon>
        <taxon>Metazoa</taxon>
        <taxon>Ecdysozoa</taxon>
        <taxon>Arthropoda</taxon>
        <taxon>Chelicerata</taxon>
        <taxon>Merostomata</taxon>
        <taxon>Xiphosura</taxon>
        <taxon>Limulidae</taxon>
        <taxon>Limulus</taxon>
    </lineage>
</organism>
<dbReference type="PROSITE" id="PS50077">
    <property type="entry name" value="HEAT_REPEAT"/>
    <property type="match status" value="1"/>
</dbReference>
<feature type="compositionally biased region" description="Polar residues" evidence="6">
    <location>
        <begin position="1162"/>
        <end position="1176"/>
    </location>
</feature>
<dbReference type="InterPro" id="IPR024395">
    <property type="entry name" value="CLASP_N_dom"/>
</dbReference>
<keyword evidence="8" id="KW-1185">Reference proteome</keyword>
<keyword evidence="2" id="KW-0963">Cytoplasm</keyword>
<dbReference type="SMART" id="SM01349">
    <property type="entry name" value="TOG"/>
    <property type="match status" value="4"/>
</dbReference>
<evidence type="ECO:0000313" key="9">
    <source>
        <dbReference type="RefSeq" id="XP_022240416.1"/>
    </source>
</evidence>
<feature type="region of interest" description="Disordered" evidence="6">
    <location>
        <begin position="235"/>
        <end position="306"/>
    </location>
</feature>
<feature type="region of interest" description="Disordered" evidence="6">
    <location>
        <begin position="556"/>
        <end position="619"/>
    </location>
</feature>
<dbReference type="Proteomes" id="UP000694941">
    <property type="component" value="Unplaced"/>
</dbReference>
<feature type="domain" description="TOG" evidence="7">
    <location>
        <begin position="1231"/>
        <end position="1466"/>
    </location>
</feature>
<dbReference type="Pfam" id="PF24987">
    <property type="entry name" value="HEAT_EF3_N"/>
    <property type="match status" value="1"/>
</dbReference>
<feature type="region of interest" description="Disordered" evidence="6">
    <location>
        <begin position="1146"/>
        <end position="1207"/>
    </location>
</feature>
<dbReference type="Pfam" id="PF12348">
    <property type="entry name" value="CLASP_N"/>
    <property type="match status" value="2"/>
</dbReference>
<feature type="compositionally biased region" description="Low complexity" evidence="6">
    <location>
        <begin position="557"/>
        <end position="603"/>
    </location>
</feature>
<dbReference type="Gene3D" id="1.25.10.10">
    <property type="entry name" value="Leucine-rich Repeat Variant"/>
    <property type="match status" value="4"/>
</dbReference>
<sequence length="1474" mass="164150">MASSLDDFLPLLSNQDTKKRIQLGNDIIKYLENQNNSIECEEFGFFVDSIASWLNGSNFKISQNGLEILGLLADRMKDDFRPYISTVLSGTVDRMGDNKDQVRNCAKDFMLKLMIQVSSPQLMFEKLMSAFNHKNWRVKEEMLVCLQGVLDGCGAQSLTVSKLMPSVVKLLGDPNSQVRESANITLLTIYKHIGEKIRQDLIKRHNLPTQKLQAIFAKFDEIKDSGGLLSSAIAGVKGDDDTDSRSQHSETSDAESSSKSASKRASSAPPTRRSVFTAPKPPTTSATLQRKQSVKTSSTKSSSSASAVAAGAADEDMFIKAFEDVPKLQLYSGRDLEVEIGKIKDVLSNPNNDWEKRIESIRRLRSLIVSGAMQFDELYTSLRLLEIALQVSVKDLRSQVVREACITIAYFSQQLGIKFDHFAESVFPNLVSLIPNSAKIMSTAGVVAIRFIIQYTHAPKLIPILTTNMSCKSKDIRKTCCEFLDQLLHIWPTNALEKYVNVLRDAIKKGISDADPEARAFSRKAFWGFADHFKEQADSLLSSLDSGKQRLLQGELSMSNSSSSNSLNSTSRSGARTSHSSSIGSTENLSRSMTSSMSSRKSSIPVFSSPKKEKGSFALSTRSNSAIDVAAAKRAKARAGSFSSASHLTRGSGASLPRAGTRRAEVAALGVKSPERTSRNQSKTTSHSQPNSRSGSPSSRLSYATYQDSNTLGRVRRKSGAHTASGSSREASPSRSSRGVHERRLSGGSRRTVFGAGGKQHPTTITTKTPVMAERMLQQSKEAEAAMADVLKTEGGYEPFSRTTPRHRHNNFHDDQSDESETSSICSDRSFSSYSGHVDDVADIIHNLSSIHWSDRKEGLLGLCALFRSSRLLTSLELHRVVEIFSKMFMDPHTKVFTLFLDTLKELIHAHHAELHGWLYVLMTRLLMKCGTDVLSSVQAKIQRTLDIIRDCFPCEKQFYVIVKFLNDPHQTPNDKVKIILLHYLHSVLKIMDPSDFSGSSNETKIAVIKLISWKSEVKVPEIRKYSQDVILDMFNLNTPEFSMLLNQLPKPYQDSAFNLLSSRRRSTDSTSYVGISKTPGSPIMSHLQSPTTTLSRMNRIQSGMSFSQSFEYDDTENLNPEDIYNSLKKTSAEIQKYSRSTLEKDFYGKDSSQKQKDDQTNESMSLDSGISQTSAPDGRLDVLEERSREVSSSDSSPTKCSSSDYNPVYYHDQDMKDGLDVDVLEETVFDVDSEVEDADSPFINVLTELNNHNTRQEQRKQALYNLVELAKDSSLPGWETNFRNVLRLVIEMIGDQESPIRVLALRTMCELLQRQAHNFQGYMELTILKILEANKDEDKEVMKAAEVCCEIAGSRLPAEQCVRTLKPIIRAGEYPVNMAAVKMLKPLVEHNPRNVVLQLLPEMMPSLIRAYDNTESSVRKAAVFCMVAIYNQVGENLTPHLTSLSGSKMKLLNLYIKRSQTTTNNTSDTVHKT</sequence>
<evidence type="ECO:0000259" key="7">
    <source>
        <dbReference type="SMART" id="SM01349"/>
    </source>
</evidence>
<feature type="domain" description="TOG" evidence="7">
    <location>
        <begin position="1"/>
        <end position="228"/>
    </location>
</feature>
<evidence type="ECO:0000256" key="4">
    <source>
        <dbReference type="ARBA" id="ARBA00023212"/>
    </source>
</evidence>
<evidence type="ECO:0000256" key="3">
    <source>
        <dbReference type="ARBA" id="ARBA00022737"/>
    </source>
</evidence>
<feature type="compositionally biased region" description="Low complexity" evidence="6">
    <location>
        <begin position="294"/>
        <end position="306"/>
    </location>
</feature>
<dbReference type="GeneID" id="106458405"/>